<sequence>MDGPRLLEMRWRDGLFAHWPVDPATIAPTLPEQLDVATYDGQAWLGVVPFVMEDIRPRGSPVGLTFPELNLRTYVEHDGAKGVYFYNLDADDRIGVRVARSLFRLPYYRAEMQVRRGAWPGDPESGPEEAITFTSRRDHRGVPPARFDATYRPAGDAFEPDPGSLEAFLVENYRFYTQGNRLYRGDIDHDPWTLRPAEAEIRSNTLFAASSFDQPAGDPRLHYAEPLDVTAGRIRAVE</sequence>
<dbReference type="Gene3D" id="2.40.400.10">
    <property type="entry name" value="Acetoacetate decarboxylase-like"/>
    <property type="match status" value="1"/>
</dbReference>
<dbReference type="AlphaFoldDB" id="A0ABD5R8Q0"/>
<evidence type="ECO:0000313" key="1">
    <source>
        <dbReference type="EMBL" id="MFC5366108.1"/>
    </source>
</evidence>
<gene>
    <name evidence="1" type="ORF">ACFPJ5_04105</name>
</gene>
<dbReference type="InterPro" id="IPR018644">
    <property type="entry name" value="DUF2071"/>
</dbReference>
<dbReference type="Proteomes" id="UP001596201">
    <property type="component" value="Unassembled WGS sequence"/>
</dbReference>
<dbReference type="InterPro" id="IPR023375">
    <property type="entry name" value="ADC_dom_sf"/>
</dbReference>
<proteinExistence type="predicted"/>
<keyword evidence="2" id="KW-1185">Reference proteome</keyword>
<evidence type="ECO:0000313" key="2">
    <source>
        <dbReference type="Proteomes" id="UP001596201"/>
    </source>
</evidence>
<comment type="caution">
    <text evidence="1">The sequence shown here is derived from an EMBL/GenBank/DDBJ whole genome shotgun (WGS) entry which is preliminary data.</text>
</comment>
<dbReference type="PANTHER" id="PTHR39186">
    <property type="entry name" value="DUF2071 FAMILY PROTEIN"/>
    <property type="match status" value="1"/>
</dbReference>
<accession>A0ABD5R8Q0</accession>
<dbReference type="Pfam" id="PF09844">
    <property type="entry name" value="DUF2071"/>
    <property type="match status" value="1"/>
</dbReference>
<reference evidence="1 2" key="1">
    <citation type="journal article" date="2019" name="Int. J. Syst. Evol. Microbiol.">
        <title>The Global Catalogue of Microorganisms (GCM) 10K type strain sequencing project: providing services to taxonomists for standard genome sequencing and annotation.</title>
        <authorList>
            <consortium name="The Broad Institute Genomics Platform"/>
            <consortium name="The Broad Institute Genome Sequencing Center for Infectious Disease"/>
            <person name="Wu L."/>
            <person name="Ma J."/>
        </authorList>
    </citation>
    <scope>NUCLEOTIDE SEQUENCE [LARGE SCALE GENOMIC DNA]</scope>
    <source>
        <strain evidence="1 2">CGMCC 1.12237</strain>
    </source>
</reference>
<dbReference type="SUPFAM" id="SSF160104">
    <property type="entry name" value="Acetoacetate decarboxylase-like"/>
    <property type="match status" value="1"/>
</dbReference>
<protein>
    <submittedName>
        <fullName evidence="1">YqjF family protein</fullName>
    </submittedName>
</protein>
<dbReference type="RefSeq" id="WP_227228533.1">
    <property type="nucleotide sequence ID" value="NZ_JAJCVJ010000001.1"/>
</dbReference>
<dbReference type="PANTHER" id="PTHR39186:SF1">
    <property type="entry name" value="DUF2071 DOMAIN-CONTAINING PROTEIN"/>
    <property type="match status" value="1"/>
</dbReference>
<name>A0ABD5R8Q0_9EURY</name>
<organism evidence="1 2">
    <name type="scientific">Salinirubrum litoreum</name>
    <dbReference type="NCBI Taxonomy" id="1126234"/>
    <lineage>
        <taxon>Archaea</taxon>
        <taxon>Methanobacteriati</taxon>
        <taxon>Methanobacteriota</taxon>
        <taxon>Stenosarchaea group</taxon>
        <taxon>Halobacteria</taxon>
        <taxon>Halobacteriales</taxon>
        <taxon>Haloferacaceae</taxon>
        <taxon>Salinirubrum</taxon>
    </lineage>
</organism>
<dbReference type="EMBL" id="JBHSKX010000001">
    <property type="protein sequence ID" value="MFC5366108.1"/>
    <property type="molecule type" value="Genomic_DNA"/>
</dbReference>